<dbReference type="EMBL" id="JARKIB010000036">
    <property type="protein sequence ID" value="KAJ7761027.1"/>
    <property type="molecule type" value="Genomic_DNA"/>
</dbReference>
<feature type="compositionally biased region" description="Acidic residues" evidence="7">
    <location>
        <begin position="187"/>
        <end position="199"/>
    </location>
</feature>
<dbReference type="AlphaFoldDB" id="A0AAD7NG74"/>
<keyword evidence="3 6" id="KW-0808">Transferase</keyword>
<feature type="domain" description="SET" evidence="8">
    <location>
        <begin position="23"/>
        <end position="293"/>
    </location>
</feature>
<gene>
    <name evidence="9" type="ORF">B0H16DRAFT_1531517</name>
</gene>
<evidence type="ECO:0000256" key="1">
    <source>
        <dbReference type="ARBA" id="ARBA00004123"/>
    </source>
</evidence>
<dbReference type="InterPro" id="IPR036464">
    <property type="entry name" value="Rubisco_LSMT_subst-bd_sf"/>
</dbReference>
<comment type="function">
    <text evidence="6">S-adenosyl-L-methionine-dependent protein-lysine N-methyltransferase that monomethylates 60S ribosomal protein L42.</text>
</comment>
<evidence type="ECO:0000256" key="4">
    <source>
        <dbReference type="ARBA" id="ARBA00022691"/>
    </source>
</evidence>
<accession>A0AAD7NG74</accession>
<dbReference type="Proteomes" id="UP001215598">
    <property type="component" value="Unassembled WGS sequence"/>
</dbReference>
<dbReference type="GO" id="GO:0032259">
    <property type="term" value="P:methylation"/>
    <property type="evidence" value="ECO:0007669"/>
    <property type="project" value="UniProtKB-KW"/>
</dbReference>
<dbReference type="SUPFAM" id="SSF82199">
    <property type="entry name" value="SET domain"/>
    <property type="match status" value="1"/>
</dbReference>
<dbReference type="InterPro" id="IPR046341">
    <property type="entry name" value="SET_dom_sf"/>
</dbReference>
<feature type="region of interest" description="Disordered" evidence="7">
    <location>
        <begin position="184"/>
        <end position="250"/>
    </location>
</feature>
<dbReference type="InterPro" id="IPR050600">
    <property type="entry name" value="SETD3_SETD6_MTase"/>
</dbReference>
<comment type="subcellular location">
    <subcellularLocation>
        <location evidence="1 6">Nucleus</location>
    </subcellularLocation>
</comment>
<dbReference type="GO" id="GO:0005634">
    <property type="term" value="C:nucleus"/>
    <property type="evidence" value="ECO:0007669"/>
    <property type="project" value="UniProtKB-SubCell"/>
</dbReference>
<dbReference type="Pfam" id="PF09273">
    <property type="entry name" value="Rubis-subs-bind"/>
    <property type="match status" value="1"/>
</dbReference>
<evidence type="ECO:0000256" key="5">
    <source>
        <dbReference type="ARBA" id="ARBA00023242"/>
    </source>
</evidence>
<dbReference type="CDD" id="cd19178">
    <property type="entry name" value="SET_SETD6"/>
    <property type="match status" value="1"/>
</dbReference>
<evidence type="ECO:0000256" key="6">
    <source>
        <dbReference type="PIRNR" id="PIRNR011771"/>
    </source>
</evidence>
<evidence type="ECO:0000256" key="7">
    <source>
        <dbReference type="SAM" id="MobiDB-lite"/>
    </source>
</evidence>
<dbReference type="GO" id="GO:0016279">
    <property type="term" value="F:protein-lysine N-methyltransferase activity"/>
    <property type="evidence" value="ECO:0007669"/>
    <property type="project" value="UniProtKB-UniRule"/>
</dbReference>
<evidence type="ECO:0000256" key="2">
    <source>
        <dbReference type="ARBA" id="ARBA00022603"/>
    </source>
</evidence>
<dbReference type="InterPro" id="IPR015353">
    <property type="entry name" value="Rubisco_LSMT_subst-bd"/>
</dbReference>
<evidence type="ECO:0000259" key="8">
    <source>
        <dbReference type="PROSITE" id="PS50280"/>
    </source>
</evidence>
<dbReference type="Pfam" id="PF00856">
    <property type="entry name" value="SET"/>
    <property type="match status" value="1"/>
</dbReference>
<dbReference type="PIRSF" id="PIRSF011771">
    <property type="entry name" value="RMS1_SET"/>
    <property type="match status" value="1"/>
</dbReference>
<dbReference type="InterPro" id="IPR044430">
    <property type="entry name" value="SETD6_SET"/>
</dbReference>
<dbReference type="Gene3D" id="3.90.1420.10">
    <property type="entry name" value="Rubisco LSMT, substrate-binding domain"/>
    <property type="match status" value="1"/>
</dbReference>
<dbReference type="EC" id="2.1.1.-" evidence="6"/>
<keyword evidence="4 6" id="KW-0949">S-adenosyl-L-methionine</keyword>
<reference evidence="9" key="1">
    <citation type="submission" date="2023-03" db="EMBL/GenBank/DDBJ databases">
        <title>Massive genome expansion in bonnet fungi (Mycena s.s.) driven by repeated elements and novel gene families across ecological guilds.</title>
        <authorList>
            <consortium name="Lawrence Berkeley National Laboratory"/>
            <person name="Harder C.B."/>
            <person name="Miyauchi S."/>
            <person name="Viragh M."/>
            <person name="Kuo A."/>
            <person name="Thoen E."/>
            <person name="Andreopoulos B."/>
            <person name="Lu D."/>
            <person name="Skrede I."/>
            <person name="Drula E."/>
            <person name="Henrissat B."/>
            <person name="Morin E."/>
            <person name="Kohler A."/>
            <person name="Barry K."/>
            <person name="LaButti K."/>
            <person name="Morin E."/>
            <person name="Salamov A."/>
            <person name="Lipzen A."/>
            <person name="Mereny Z."/>
            <person name="Hegedus B."/>
            <person name="Baldrian P."/>
            <person name="Stursova M."/>
            <person name="Weitz H."/>
            <person name="Taylor A."/>
            <person name="Grigoriev I.V."/>
            <person name="Nagy L.G."/>
            <person name="Martin F."/>
            <person name="Kauserud H."/>
        </authorList>
    </citation>
    <scope>NUCLEOTIDE SEQUENCE</scope>
    <source>
        <strain evidence="9">CBHHK182m</strain>
    </source>
</reference>
<dbReference type="PANTHER" id="PTHR13271:SF34">
    <property type="entry name" value="N-LYSINE METHYLTRANSFERASE SETD6"/>
    <property type="match status" value="1"/>
</dbReference>
<comment type="similarity">
    <text evidence="6">Belongs to the class V-like SAM-binding methyltransferase superfamily. Histone-lysine methyltransferase family. SETD6 subfamily.</text>
</comment>
<evidence type="ECO:0000256" key="3">
    <source>
        <dbReference type="ARBA" id="ARBA00022679"/>
    </source>
</evidence>
<keyword evidence="2 6" id="KW-0489">Methyltransferase</keyword>
<organism evidence="9 10">
    <name type="scientific">Mycena metata</name>
    <dbReference type="NCBI Taxonomy" id="1033252"/>
    <lineage>
        <taxon>Eukaryota</taxon>
        <taxon>Fungi</taxon>
        <taxon>Dikarya</taxon>
        <taxon>Basidiomycota</taxon>
        <taxon>Agaricomycotina</taxon>
        <taxon>Agaricomycetes</taxon>
        <taxon>Agaricomycetidae</taxon>
        <taxon>Agaricales</taxon>
        <taxon>Marasmiineae</taxon>
        <taxon>Mycenaceae</taxon>
        <taxon>Mycena</taxon>
    </lineage>
</organism>
<keyword evidence="10" id="KW-1185">Reference proteome</keyword>
<feature type="compositionally biased region" description="Acidic residues" evidence="7">
    <location>
        <begin position="232"/>
        <end position="244"/>
    </location>
</feature>
<sequence>MDAVSGLLDWFQASGGFLDKSHVGFTVFPDCGRGAVALQDIPEGHILFKIPRDLLLSTETSALPGHVGLARWREEKMHVGWVGLILCMMWETAQGPRSKWSKYLESLPATFDTPMFWSALELEELKGTSVVEKLGKADAEREFREKLLPMVQSHPDLFPPDTIPVHYTLEIYHVMGSRILSRSFDVEKDDPEDETEGEEAGNTSLGSAMDVDAPQEDAESIHSGASEHAGQDEDAEEEAEEEESSGVSMVPLADMLNARYGSENAKLYYEKDDLRMVSTKSIKAGEQIWNTYGDLPNAELLRRYGHVDMLALPNGDLGNPGDVVEIPADLAVAALHMADSPITRERIDWWLEQGGDDVVVLESDLEVPLALVALIRLLRLTTDEWEKAVAKDKVPKPKLDDTVLTVVRAVLEHRLKEYPSSLDDDVVLLRDESLPLNKRQAVIVRVGEKRILTSAIQKIAAQQSDAQSSRKRKMQPQEGAETGRTSKTRRR</sequence>
<evidence type="ECO:0000313" key="9">
    <source>
        <dbReference type="EMBL" id="KAJ7761027.1"/>
    </source>
</evidence>
<name>A0AAD7NG74_9AGAR</name>
<comment type="caution">
    <text evidence="9">The sequence shown here is derived from an EMBL/GenBank/DDBJ whole genome shotgun (WGS) entry which is preliminary data.</text>
</comment>
<keyword evidence="5 6" id="KW-0539">Nucleus</keyword>
<feature type="region of interest" description="Disordered" evidence="7">
    <location>
        <begin position="460"/>
        <end position="491"/>
    </location>
</feature>
<dbReference type="PROSITE" id="PS50280">
    <property type="entry name" value="SET"/>
    <property type="match status" value="1"/>
</dbReference>
<proteinExistence type="inferred from homology"/>
<dbReference type="PANTHER" id="PTHR13271">
    <property type="entry name" value="UNCHARACTERIZED PUTATIVE METHYLTRANSFERASE"/>
    <property type="match status" value="1"/>
</dbReference>
<evidence type="ECO:0000313" key="10">
    <source>
        <dbReference type="Proteomes" id="UP001215598"/>
    </source>
</evidence>
<dbReference type="InterPro" id="IPR001214">
    <property type="entry name" value="SET_dom"/>
</dbReference>
<protein>
    <recommendedName>
        <fullName evidence="6">Ribosomal lysine N-methyltransferase 4</fullName>
        <ecNumber evidence="6">2.1.1.-</ecNumber>
    </recommendedName>
</protein>
<dbReference type="Gene3D" id="3.90.1410.10">
    <property type="entry name" value="set domain protein methyltransferase, domain 1"/>
    <property type="match status" value="2"/>
</dbReference>
<dbReference type="InterPro" id="IPR011383">
    <property type="entry name" value="N-lys_methylase_SETD6"/>
</dbReference>
<dbReference type="SUPFAM" id="SSF81822">
    <property type="entry name" value="RuBisCo LSMT C-terminal, substrate-binding domain"/>
    <property type="match status" value="1"/>
</dbReference>